<keyword evidence="1" id="KW-0472">Membrane</keyword>
<dbReference type="HOGENOM" id="CLU_043418_1_1_1"/>
<name>A0A075B3P5_ROZAC</name>
<dbReference type="PROSITE" id="PS50244">
    <property type="entry name" value="S5A_REDUCTASE"/>
    <property type="match status" value="1"/>
</dbReference>
<feature type="transmembrane region" description="Helical" evidence="1">
    <location>
        <begin position="59"/>
        <end position="78"/>
    </location>
</feature>
<keyword evidence="1" id="KW-1133">Transmembrane helix</keyword>
<dbReference type="OrthoDB" id="67965at2759"/>
<keyword evidence="3" id="KW-1185">Reference proteome</keyword>
<protein>
    <submittedName>
        <fullName evidence="2">Uncharacterized protein</fullName>
    </submittedName>
</protein>
<feature type="transmembrane region" description="Helical" evidence="1">
    <location>
        <begin position="232"/>
        <end position="254"/>
    </location>
</feature>
<evidence type="ECO:0000313" key="2">
    <source>
        <dbReference type="EMBL" id="EPZ35646.1"/>
    </source>
</evidence>
<evidence type="ECO:0000313" key="3">
    <source>
        <dbReference type="Proteomes" id="UP000030755"/>
    </source>
</evidence>
<feature type="transmembrane region" description="Helical" evidence="1">
    <location>
        <begin position="156"/>
        <end position="175"/>
    </location>
</feature>
<feature type="transmembrane region" description="Helical" evidence="1">
    <location>
        <begin position="124"/>
        <end position="144"/>
    </location>
</feature>
<dbReference type="Proteomes" id="UP000030755">
    <property type="component" value="Unassembled WGS sequence"/>
</dbReference>
<dbReference type="OMA" id="FQMLWVW"/>
<dbReference type="PANTHER" id="PTHR32251">
    <property type="entry name" value="3-OXO-5-ALPHA-STEROID 4-DEHYDROGENASE"/>
    <property type="match status" value="1"/>
</dbReference>
<dbReference type="Pfam" id="PF06966">
    <property type="entry name" value="DUF1295"/>
    <property type="match status" value="1"/>
</dbReference>
<reference evidence="2 3" key="1">
    <citation type="journal article" date="2013" name="Curr. Biol.">
        <title>Shared signatures of parasitism and phylogenomics unite Cryptomycota and microsporidia.</title>
        <authorList>
            <person name="James T.Y."/>
            <person name="Pelin A."/>
            <person name="Bonen L."/>
            <person name="Ahrendt S."/>
            <person name="Sain D."/>
            <person name="Corradi N."/>
            <person name="Stajich J.E."/>
        </authorList>
    </citation>
    <scope>NUCLEOTIDE SEQUENCE [LARGE SCALE GENOMIC DNA]</scope>
    <source>
        <strain evidence="2 3">CSF55</strain>
    </source>
</reference>
<feature type="transmembrane region" description="Helical" evidence="1">
    <location>
        <begin position="84"/>
        <end position="103"/>
    </location>
</feature>
<dbReference type="GO" id="GO:0016020">
    <property type="term" value="C:membrane"/>
    <property type="evidence" value="ECO:0007669"/>
    <property type="project" value="TreeGrafter"/>
</dbReference>
<dbReference type="PANTHER" id="PTHR32251:SF15">
    <property type="entry name" value="3-OXO-5-ALPHA-STEROID 4-DEHYDROGENASE (DUF1295)"/>
    <property type="match status" value="1"/>
</dbReference>
<dbReference type="InterPro" id="IPR010721">
    <property type="entry name" value="UstE-like"/>
</dbReference>
<sequence length="313" mass="36186">MKNLPKFRKMVATAPIDQYYVLFTLIITTIMQISFFFVAYSMQFDKVICWCPRDKVTDFAGCTNFILNALVVFFIQQTYYPRQIMLTVLVLIWGVRLGSFLLARVLRRGKDDRFNEMRSNFIQFLGFWIFQIIWVWVVSLPVTLTNSYVIDTPINGLDIFGLLLWILGFVCEAVADNAKASHNSDPEKRKTLLKTGLWKYSRHPNYFGEILLWIGVFIISCSGHAVNNALGYFSISSPILTFLLLMFVSGVPLAEQSSNKKFSGSQEYIEYKQSTSPLIPFPTNVYAVLPSFVKTVFFFEYGMYWKNFNDDKN</sequence>
<feature type="transmembrane region" description="Helical" evidence="1">
    <location>
        <begin position="206"/>
        <end position="226"/>
    </location>
</feature>
<evidence type="ECO:0000256" key="1">
    <source>
        <dbReference type="SAM" id="Phobius"/>
    </source>
</evidence>
<gene>
    <name evidence="2" type="ORF">O9G_002654</name>
</gene>
<keyword evidence="1" id="KW-0812">Transmembrane</keyword>
<accession>A0A075B3P5</accession>
<proteinExistence type="predicted"/>
<dbReference type="EMBL" id="KE560790">
    <property type="protein sequence ID" value="EPZ35646.1"/>
    <property type="molecule type" value="Genomic_DNA"/>
</dbReference>
<dbReference type="AlphaFoldDB" id="A0A075B3P5"/>
<dbReference type="Gene3D" id="1.20.120.1630">
    <property type="match status" value="1"/>
</dbReference>
<organism evidence="2 3">
    <name type="scientific">Rozella allomycis (strain CSF55)</name>
    <dbReference type="NCBI Taxonomy" id="988480"/>
    <lineage>
        <taxon>Eukaryota</taxon>
        <taxon>Fungi</taxon>
        <taxon>Fungi incertae sedis</taxon>
        <taxon>Cryptomycota</taxon>
        <taxon>Cryptomycota incertae sedis</taxon>
        <taxon>Rozella</taxon>
    </lineage>
</organism>
<feature type="transmembrane region" description="Helical" evidence="1">
    <location>
        <begin position="20"/>
        <end position="39"/>
    </location>
</feature>